<keyword evidence="5" id="KW-0472">Membrane</keyword>
<evidence type="ECO:0000313" key="8">
    <source>
        <dbReference type="Proteomes" id="UP000199159"/>
    </source>
</evidence>
<dbReference type="EMBL" id="FNJU01000003">
    <property type="protein sequence ID" value="SDP52750.1"/>
    <property type="molecule type" value="Genomic_DNA"/>
</dbReference>
<keyword evidence="4" id="KW-1015">Disulfide bond</keyword>
<dbReference type="InterPro" id="IPR036249">
    <property type="entry name" value="Thioredoxin-like_sf"/>
</dbReference>
<proteinExistence type="inferred from homology"/>
<feature type="disulfide bond" description="Redox-active" evidence="4">
    <location>
        <begin position="91"/>
        <end position="95"/>
    </location>
</feature>
<evidence type="ECO:0000256" key="4">
    <source>
        <dbReference type="PIRSR" id="PIRSR603782-2"/>
    </source>
</evidence>
<dbReference type="PANTHER" id="PTHR12151:SF25">
    <property type="entry name" value="LINALOOL DEHYDRATASE_ISOMERASE DOMAIN-CONTAINING PROTEIN"/>
    <property type="match status" value="1"/>
</dbReference>
<protein>
    <submittedName>
        <fullName evidence="7">Protein SCO1/2</fullName>
    </submittedName>
</protein>
<reference evidence="8" key="1">
    <citation type="submission" date="2016-10" db="EMBL/GenBank/DDBJ databases">
        <authorList>
            <person name="Varghese N."/>
            <person name="Submissions S."/>
        </authorList>
    </citation>
    <scope>NUCLEOTIDE SEQUENCE [LARGE SCALE GENOMIC DNA]</scope>
    <source>
        <strain evidence="8">IBRC-M10078</strain>
    </source>
</reference>
<evidence type="ECO:0000256" key="2">
    <source>
        <dbReference type="ARBA" id="ARBA00023008"/>
    </source>
</evidence>
<accession>A0A1H0TGE9</accession>
<dbReference type="CDD" id="cd02968">
    <property type="entry name" value="SCO"/>
    <property type="match status" value="1"/>
</dbReference>
<dbReference type="AlphaFoldDB" id="A0A1H0TGE9"/>
<dbReference type="PROSITE" id="PS51352">
    <property type="entry name" value="THIOREDOXIN_2"/>
    <property type="match status" value="1"/>
</dbReference>
<dbReference type="SUPFAM" id="SSF52833">
    <property type="entry name" value="Thioredoxin-like"/>
    <property type="match status" value="1"/>
</dbReference>
<dbReference type="InterPro" id="IPR003782">
    <property type="entry name" value="SCO1/SenC"/>
</dbReference>
<evidence type="ECO:0000256" key="1">
    <source>
        <dbReference type="ARBA" id="ARBA00010996"/>
    </source>
</evidence>
<dbReference type="Pfam" id="PF02630">
    <property type="entry name" value="SCO1-SenC"/>
    <property type="match status" value="1"/>
</dbReference>
<feature type="binding site" evidence="3">
    <location>
        <position position="91"/>
    </location>
    <ligand>
        <name>Cu cation</name>
        <dbReference type="ChEBI" id="CHEBI:23378"/>
    </ligand>
</feature>
<keyword evidence="5" id="KW-0812">Transmembrane</keyword>
<comment type="similarity">
    <text evidence="1">Belongs to the SCO1/2 family.</text>
</comment>
<dbReference type="STRING" id="930152.SAMN05216565_103489"/>
<dbReference type="GO" id="GO:0046872">
    <property type="term" value="F:metal ion binding"/>
    <property type="evidence" value="ECO:0007669"/>
    <property type="project" value="UniProtKB-KW"/>
</dbReference>
<name>A0A1H0TGE9_9BACI</name>
<organism evidence="7 8">
    <name type="scientific">Litchfieldia salsa</name>
    <dbReference type="NCBI Taxonomy" id="930152"/>
    <lineage>
        <taxon>Bacteria</taxon>
        <taxon>Bacillati</taxon>
        <taxon>Bacillota</taxon>
        <taxon>Bacilli</taxon>
        <taxon>Bacillales</taxon>
        <taxon>Bacillaceae</taxon>
        <taxon>Litchfieldia</taxon>
    </lineage>
</organism>
<keyword evidence="3" id="KW-0479">Metal-binding</keyword>
<evidence type="ECO:0000259" key="6">
    <source>
        <dbReference type="PROSITE" id="PS51352"/>
    </source>
</evidence>
<feature type="binding site" evidence="3">
    <location>
        <position position="95"/>
    </location>
    <ligand>
        <name>Cu cation</name>
        <dbReference type="ChEBI" id="CHEBI:23378"/>
    </ligand>
</feature>
<dbReference type="InterPro" id="IPR013766">
    <property type="entry name" value="Thioredoxin_domain"/>
</dbReference>
<evidence type="ECO:0000256" key="5">
    <source>
        <dbReference type="SAM" id="Phobius"/>
    </source>
</evidence>
<dbReference type="Gene3D" id="3.40.30.10">
    <property type="entry name" value="Glutaredoxin"/>
    <property type="match status" value="1"/>
</dbReference>
<evidence type="ECO:0000313" key="7">
    <source>
        <dbReference type="EMBL" id="SDP52750.1"/>
    </source>
</evidence>
<sequence length="216" mass="24500">MESMLLASLAFNYCLVLIKSIVNVNSRSCIIIMKKYIMYTLFLCLIFLSACNSKSQEYQMNFTFTDQSGNEFSSDDLEGKVWLANFIFTNCDTVCPPMTAHMAKLQQMLADEGVEAEIVSFSVDPKTDTPEVLTEFASKFDADFSNWHFLTGYTQEEIESFAKEEFATLVSKPENQVQVMHGTSFYIIDQNGEVVDSYSGVEDTPYDEIVKKIKTL</sequence>
<keyword evidence="5" id="KW-1133">Transmembrane helix</keyword>
<feature type="transmembrane region" description="Helical" evidence="5">
    <location>
        <begin position="36"/>
        <end position="53"/>
    </location>
</feature>
<dbReference type="Proteomes" id="UP000199159">
    <property type="component" value="Unassembled WGS sequence"/>
</dbReference>
<gene>
    <name evidence="7" type="ORF">SAMN05216565_103489</name>
</gene>
<evidence type="ECO:0000256" key="3">
    <source>
        <dbReference type="PIRSR" id="PIRSR603782-1"/>
    </source>
</evidence>
<feature type="domain" description="Thioredoxin" evidence="6">
    <location>
        <begin position="53"/>
        <end position="216"/>
    </location>
</feature>
<dbReference type="PANTHER" id="PTHR12151">
    <property type="entry name" value="ELECTRON TRANSPORT PROTIN SCO1/SENC FAMILY MEMBER"/>
    <property type="match status" value="1"/>
</dbReference>
<feature type="binding site" evidence="3">
    <location>
        <position position="181"/>
    </location>
    <ligand>
        <name>Cu cation</name>
        <dbReference type="ChEBI" id="CHEBI:23378"/>
    </ligand>
</feature>
<keyword evidence="8" id="KW-1185">Reference proteome</keyword>
<keyword evidence="2 3" id="KW-0186">Copper</keyword>